<dbReference type="Pfam" id="PF03334">
    <property type="entry name" value="PhaG_MnhG_YufB"/>
    <property type="match status" value="1"/>
</dbReference>
<comment type="caution">
    <text evidence="2">The sequence shown here is derived from an EMBL/GenBank/DDBJ whole genome shotgun (WGS) entry which is preliminary data.</text>
</comment>
<keyword evidence="3" id="KW-1185">Reference proteome</keyword>
<accession>A0A840DWD1</accession>
<keyword evidence="1" id="KW-0812">Transmembrane</keyword>
<dbReference type="NCBIfam" id="TIGR01300">
    <property type="entry name" value="CPA3_mnhG_phaG"/>
    <property type="match status" value="1"/>
</dbReference>
<proteinExistence type="predicted"/>
<organism evidence="2 3">
    <name type="scientific">Bartonella fuyuanensis</name>
    <dbReference type="NCBI Taxonomy" id="1460968"/>
    <lineage>
        <taxon>Bacteria</taxon>
        <taxon>Pseudomonadati</taxon>
        <taxon>Pseudomonadota</taxon>
        <taxon>Alphaproteobacteria</taxon>
        <taxon>Hyphomicrobiales</taxon>
        <taxon>Bartonellaceae</taxon>
        <taxon>Bartonella</taxon>
    </lineage>
</organism>
<gene>
    <name evidence="2" type="ORF">GGR08_000136</name>
</gene>
<sequence>MKEDVSLVVAIVVTFFLIVGSGLTLIGMIGLMRLPTFYKRLHMLSLSTSWGAGSILIASFLYSTFVDHHFVFHEFLLMVFLLVTIPAASMLVSQAAVHRHDSKNKLEKPLALLSRQMEGNTFALEERSCDTNQSDF</sequence>
<feature type="transmembrane region" description="Helical" evidence="1">
    <location>
        <begin position="43"/>
        <end position="63"/>
    </location>
</feature>
<dbReference type="EMBL" id="JACIFE010000001">
    <property type="protein sequence ID" value="MBB4075855.1"/>
    <property type="molecule type" value="Genomic_DNA"/>
</dbReference>
<evidence type="ECO:0000313" key="3">
    <source>
        <dbReference type="Proteomes" id="UP000585970"/>
    </source>
</evidence>
<dbReference type="Proteomes" id="UP000585970">
    <property type="component" value="Unassembled WGS sequence"/>
</dbReference>
<name>A0A840DWD1_9HYPH</name>
<keyword evidence="1" id="KW-1133">Transmembrane helix</keyword>
<dbReference type="GO" id="GO:0015385">
    <property type="term" value="F:sodium:proton antiporter activity"/>
    <property type="evidence" value="ECO:0007669"/>
    <property type="project" value="TreeGrafter"/>
</dbReference>
<feature type="transmembrane region" description="Helical" evidence="1">
    <location>
        <begin position="6"/>
        <end position="31"/>
    </location>
</feature>
<dbReference type="InterPro" id="IPR005133">
    <property type="entry name" value="PhaG_MnhG_YufB"/>
</dbReference>
<protein>
    <submittedName>
        <fullName evidence="2">Multicomponent K+:H+ antiporter subunit G</fullName>
    </submittedName>
</protein>
<dbReference type="PANTHER" id="PTHR34703:SF1">
    <property type="entry name" value="ANTIPORTER SUBUNIT MNHG2-RELATED"/>
    <property type="match status" value="1"/>
</dbReference>
<dbReference type="PANTHER" id="PTHR34703">
    <property type="entry name" value="ANTIPORTER SUBUNIT MNHG2-RELATED"/>
    <property type="match status" value="1"/>
</dbReference>
<dbReference type="AlphaFoldDB" id="A0A840DWD1"/>
<keyword evidence="1" id="KW-0472">Membrane</keyword>
<feature type="transmembrane region" description="Helical" evidence="1">
    <location>
        <begin position="75"/>
        <end position="97"/>
    </location>
</feature>
<reference evidence="2 3" key="1">
    <citation type="submission" date="2020-08" db="EMBL/GenBank/DDBJ databases">
        <title>Genomic Encyclopedia of Type Strains, Phase IV (KMG-IV): sequencing the most valuable type-strain genomes for metagenomic binning, comparative biology and taxonomic classification.</title>
        <authorList>
            <person name="Goeker M."/>
        </authorList>
    </citation>
    <scope>NUCLEOTIDE SEQUENCE [LARGE SCALE GENOMIC DNA]</scope>
    <source>
        <strain evidence="2 3">DSM 100694</strain>
    </source>
</reference>
<evidence type="ECO:0000256" key="1">
    <source>
        <dbReference type="SAM" id="Phobius"/>
    </source>
</evidence>
<dbReference type="RefSeq" id="WP_183193485.1">
    <property type="nucleotide sequence ID" value="NZ_JACIFE010000001.1"/>
</dbReference>
<evidence type="ECO:0000313" key="2">
    <source>
        <dbReference type="EMBL" id="MBB4075855.1"/>
    </source>
</evidence>